<dbReference type="GO" id="GO:0008360">
    <property type="term" value="P:regulation of cell shape"/>
    <property type="evidence" value="ECO:0007669"/>
    <property type="project" value="UniProtKB-KW"/>
</dbReference>
<dbReference type="Pfam" id="PF02388">
    <property type="entry name" value="FemAB"/>
    <property type="match status" value="1"/>
</dbReference>
<keyword evidence="5" id="KW-0012">Acyltransferase</keyword>
<keyword evidence="2" id="KW-0808">Transferase</keyword>
<evidence type="ECO:0000313" key="8">
    <source>
        <dbReference type="Proteomes" id="UP000807850"/>
    </source>
</evidence>
<proteinExistence type="inferred from homology"/>
<comment type="caution">
    <text evidence="7">The sequence shown here is derived from an EMBL/GenBank/DDBJ whole genome shotgun (WGS) entry which is preliminary data.</text>
</comment>
<evidence type="ECO:0000256" key="5">
    <source>
        <dbReference type="ARBA" id="ARBA00023315"/>
    </source>
</evidence>
<reference evidence="7" key="1">
    <citation type="submission" date="2020-07" db="EMBL/GenBank/DDBJ databases">
        <title>Huge and variable diversity of episymbiotic CPR bacteria and DPANN archaea in groundwater ecosystems.</title>
        <authorList>
            <person name="He C.Y."/>
            <person name="Keren R."/>
            <person name="Whittaker M."/>
            <person name="Farag I.F."/>
            <person name="Doudna J."/>
            <person name="Cate J.H.D."/>
            <person name="Banfield J.F."/>
        </authorList>
    </citation>
    <scope>NUCLEOTIDE SEQUENCE</scope>
    <source>
        <strain evidence="7">NC_groundwater_928_Pr1_S-0.2um_72_17</strain>
    </source>
</reference>
<evidence type="ECO:0000313" key="7">
    <source>
        <dbReference type="EMBL" id="MBI3540083.1"/>
    </source>
</evidence>
<keyword evidence="6" id="KW-0961">Cell wall biogenesis/degradation</keyword>
<dbReference type="InterPro" id="IPR003447">
    <property type="entry name" value="FEMABX"/>
</dbReference>
<dbReference type="InterPro" id="IPR016181">
    <property type="entry name" value="Acyl_CoA_acyltransferase"/>
</dbReference>
<sequence length="334" mass="37273">MREAPWTEVPDSEASSSWDRDLFTLADWTLDQSHAWGEHSRRLGWQVRRFVARDGDAPRAMAQVLVRSPAPGVRMLWTPGGPVGDLAAWGSGLRRAVTRAIPGVAHYWRMFSHRAVGDDDARALAALGWRRVRTKLRSGMSMRLDLAGGADALAAGLSSNWRHNLKRSGRHGLTARRWERPAIGEILAVYHAMETHKALREQFSTRQMASLFEAFGDRLMVWRCDDVSGGLLALRGCVALGNRAWDMLAAATPEARKVYASFATCWELLQACQRLGVRSYDLRGVEPEKNPGVYDFKKGTGAEFVEYLGEWDWATNGLLRLAADRAVSRQRAGD</sequence>
<dbReference type="SUPFAM" id="SSF55729">
    <property type="entry name" value="Acyl-CoA N-acyltransferases (Nat)"/>
    <property type="match status" value="2"/>
</dbReference>
<accession>A0A9D6QMT1</accession>
<evidence type="ECO:0000256" key="6">
    <source>
        <dbReference type="ARBA" id="ARBA00023316"/>
    </source>
</evidence>
<dbReference type="AlphaFoldDB" id="A0A9D6QMT1"/>
<evidence type="ECO:0000256" key="3">
    <source>
        <dbReference type="ARBA" id="ARBA00022960"/>
    </source>
</evidence>
<protein>
    <submittedName>
        <fullName evidence="7">Peptidoglycan bridge formation glycyltransferase FemA/FemB family protein</fullName>
    </submittedName>
</protein>
<dbReference type="PANTHER" id="PTHR36174">
    <property type="entry name" value="LIPID II:GLYCINE GLYCYLTRANSFERASE"/>
    <property type="match status" value="1"/>
</dbReference>
<evidence type="ECO:0000256" key="2">
    <source>
        <dbReference type="ARBA" id="ARBA00022679"/>
    </source>
</evidence>
<dbReference type="Proteomes" id="UP000807850">
    <property type="component" value="Unassembled WGS sequence"/>
</dbReference>
<evidence type="ECO:0000256" key="1">
    <source>
        <dbReference type="ARBA" id="ARBA00009943"/>
    </source>
</evidence>
<evidence type="ECO:0000256" key="4">
    <source>
        <dbReference type="ARBA" id="ARBA00022984"/>
    </source>
</evidence>
<gene>
    <name evidence="7" type="ORF">HY076_07400</name>
</gene>
<dbReference type="InterPro" id="IPR050644">
    <property type="entry name" value="PG_Glycine_Bridge_Synth"/>
</dbReference>
<keyword evidence="3" id="KW-0133">Cell shape</keyword>
<dbReference type="EMBL" id="JACQAY010000243">
    <property type="protein sequence ID" value="MBI3540083.1"/>
    <property type="molecule type" value="Genomic_DNA"/>
</dbReference>
<dbReference type="PANTHER" id="PTHR36174:SF1">
    <property type="entry name" value="LIPID II:GLYCINE GLYCYLTRANSFERASE"/>
    <property type="match status" value="1"/>
</dbReference>
<comment type="similarity">
    <text evidence="1">Belongs to the FemABX family.</text>
</comment>
<dbReference type="PROSITE" id="PS51191">
    <property type="entry name" value="FEMABX"/>
    <property type="match status" value="1"/>
</dbReference>
<keyword evidence="4" id="KW-0573">Peptidoglycan synthesis</keyword>
<dbReference type="GO" id="GO:0071555">
    <property type="term" value="P:cell wall organization"/>
    <property type="evidence" value="ECO:0007669"/>
    <property type="project" value="UniProtKB-KW"/>
</dbReference>
<dbReference type="Gene3D" id="3.40.630.30">
    <property type="match status" value="2"/>
</dbReference>
<organism evidence="7 8">
    <name type="scientific">Eiseniibacteriota bacterium</name>
    <dbReference type="NCBI Taxonomy" id="2212470"/>
    <lineage>
        <taxon>Bacteria</taxon>
        <taxon>Candidatus Eiseniibacteriota</taxon>
    </lineage>
</organism>
<dbReference type="GO" id="GO:0016755">
    <property type="term" value="F:aminoacyltransferase activity"/>
    <property type="evidence" value="ECO:0007669"/>
    <property type="project" value="InterPro"/>
</dbReference>
<name>A0A9D6QMT1_UNCEI</name>
<dbReference type="GO" id="GO:0009252">
    <property type="term" value="P:peptidoglycan biosynthetic process"/>
    <property type="evidence" value="ECO:0007669"/>
    <property type="project" value="UniProtKB-KW"/>
</dbReference>